<sequence length="428" mass="48873">MSSKYIVRQPIKDQANKIIGYEIQYHGENQAFGDNGKNVRENDFAAADTIYNFLTMNTDKLLRGSLNFMTFTTTLLMKKTPHLFDKGELVIQIDDSVIIHPLAMHMVQQYAKEGYQVAVNEFQFAPRYLGILDRIDYIKLNIQTTPELTLKNIIDIAHSMKKQCIAVGIDREETYQKAVKLGVDALEGPYVAEKLTTQTHSSGYLQSNFFRLMVAMTRDEPDVEEIEQIISVDATLTYGLLRMANSCYYALRHRVTSVRQAIMTMGLSELRQWVYLLSASNAENQMEEGAEEFLRMSFMRANFCSKLMNYAKDMPISKPDAYLMGMFSTLNYLIDAPLAEILKPIPLCAEAKEALLQHTGRAGMLYDLALSYEHADWEKIDRLTGELGIPTNLLTSLYFTCMEEVNRVWIEMNRPVQGQITDDTKIDT</sequence>
<dbReference type="Pfam" id="PF00563">
    <property type="entry name" value="EAL"/>
    <property type="match status" value="1"/>
</dbReference>
<proteinExistence type="predicted"/>
<keyword evidence="3" id="KW-1185">Reference proteome</keyword>
<dbReference type="RefSeq" id="WP_007489285.1">
    <property type="nucleotide sequence ID" value="NZ_KN174163.1"/>
</dbReference>
<dbReference type="InterPro" id="IPR014408">
    <property type="entry name" value="dGMP_Pdiesterase_EAL/HD-GYP"/>
</dbReference>
<dbReference type="PANTHER" id="PTHR33525:SF4">
    <property type="entry name" value="CYCLIC DI-GMP PHOSPHODIESTERASE CDGJ"/>
    <property type="match status" value="1"/>
</dbReference>
<dbReference type="Proteomes" id="UP000029585">
    <property type="component" value="Unassembled WGS sequence"/>
</dbReference>
<dbReference type="EMBL" id="ADLO01000065">
    <property type="protein sequence ID" value="KGF55102.1"/>
    <property type="molecule type" value="Genomic_DNA"/>
</dbReference>
<gene>
    <name evidence="2" type="ORF">HMPREF9460_02277</name>
</gene>
<dbReference type="Gene3D" id="3.20.20.450">
    <property type="entry name" value="EAL domain"/>
    <property type="match status" value="1"/>
</dbReference>
<dbReference type="PROSITE" id="PS51833">
    <property type="entry name" value="HDOD"/>
    <property type="match status" value="1"/>
</dbReference>
<dbReference type="SUPFAM" id="SSF141868">
    <property type="entry name" value="EAL domain-like"/>
    <property type="match status" value="1"/>
</dbReference>
<evidence type="ECO:0000313" key="2">
    <source>
        <dbReference type="EMBL" id="KGF55102.1"/>
    </source>
</evidence>
<evidence type="ECO:0000313" key="3">
    <source>
        <dbReference type="Proteomes" id="UP000029585"/>
    </source>
</evidence>
<evidence type="ECO:0000259" key="1">
    <source>
        <dbReference type="PROSITE" id="PS51833"/>
    </source>
</evidence>
<dbReference type="InterPro" id="IPR035919">
    <property type="entry name" value="EAL_sf"/>
</dbReference>
<dbReference type="InterPro" id="IPR052340">
    <property type="entry name" value="RNase_Y/CdgJ"/>
</dbReference>
<dbReference type="PIRSF" id="PIRSF003180">
    <property type="entry name" value="DiGMPpdiest_YuxH"/>
    <property type="match status" value="1"/>
</dbReference>
<reference evidence="2 3" key="1">
    <citation type="submission" date="2011-08" db="EMBL/GenBank/DDBJ databases">
        <title>The Genome Sequence of Clostridium orbiscindens 1_3_50AFAA.</title>
        <authorList>
            <consortium name="The Broad Institute Genome Sequencing Platform"/>
            <person name="Earl A."/>
            <person name="Ward D."/>
            <person name="Feldgarden M."/>
            <person name="Gevers D."/>
            <person name="Daigneault M."/>
            <person name="Strauss J."/>
            <person name="Allen-Vercoe E."/>
            <person name="Young S.K."/>
            <person name="Zeng Q."/>
            <person name="Gargeya S."/>
            <person name="Fitzgerald M."/>
            <person name="Haas B."/>
            <person name="Abouelleil A."/>
            <person name="Alvarado L."/>
            <person name="Arachchi H.M."/>
            <person name="Berlin A."/>
            <person name="Brown A."/>
            <person name="Chapman S.B."/>
            <person name="Chen Z."/>
            <person name="Dunbar C."/>
            <person name="Freedman E."/>
            <person name="Gearin G."/>
            <person name="Gellesch M."/>
            <person name="Goldberg J."/>
            <person name="Griggs A."/>
            <person name="Gujja S."/>
            <person name="Heiman D."/>
            <person name="Howarth C."/>
            <person name="Larson L."/>
            <person name="Lui A."/>
            <person name="MacDonald P.J.P."/>
            <person name="Montmayeur A."/>
            <person name="Murphy C."/>
            <person name="Neiman D."/>
            <person name="Pearson M."/>
            <person name="Priest M."/>
            <person name="Roberts A."/>
            <person name="Saif S."/>
            <person name="Shea T."/>
            <person name="Shenoy N."/>
            <person name="Sisk P."/>
            <person name="Stolte C."/>
            <person name="Sykes S."/>
            <person name="Wortman J."/>
            <person name="Nusbaum C."/>
            <person name="Birren B."/>
        </authorList>
    </citation>
    <scope>NUCLEOTIDE SEQUENCE [LARGE SCALE GENOMIC DNA]</scope>
    <source>
        <strain evidence="2 3">1_3_50AFAA</strain>
    </source>
</reference>
<name>A0A096CJW1_FLAPL</name>
<feature type="domain" description="HDOD" evidence="1">
    <location>
        <begin position="202"/>
        <end position="393"/>
    </location>
</feature>
<dbReference type="PANTHER" id="PTHR33525">
    <property type="match status" value="1"/>
</dbReference>
<dbReference type="InterPro" id="IPR001633">
    <property type="entry name" value="EAL_dom"/>
</dbReference>
<dbReference type="SUPFAM" id="SSF109604">
    <property type="entry name" value="HD-domain/PDEase-like"/>
    <property type="match status" value="1"/>
</dbReference>
<comment type="caution">
    <text evidence="2">The sequence shown here is derived from an EMBL/GenBank/DDBJ whole genome shotgun (WGS) entry which is preliminary data.</text>
</comment>
<dbReference type="eggNOG" id="COG3434">
    <property type="taxonomic scope" value="Bacteria"/>
</dbReference>
<dbReference type="PATRIC" id="fig|742738.3.peg.2338"/>
<protein>
    <recommendedName>
        <fullName evidence="1">HDOD domain-containing protein</fullName>
    </recommendedName>
</protein>
<accession>A0A096CJW1</accession>
<dbReference type="GeneID" id="63974784"/>
<dbReference type="InterPro" id="IPR013976">
    <property type="entry name" value="HDOD"/>
</dbReference>
<dbReference type="HOGENOM" id="CLU_044951_2_0_9"/>
<dbReference type="AlphaFoldDB" id="A0A096CJW1"/>
<dbReference type="Pfam" id="PF08668">
    <property type="entry name" value="HDOD"/>
    <property type="match status" value="1"/>
</dbReference>
<organism evidence="2 3">
    <name type="scientific">Flavonifractor plautii 1_3_50AFAA</name>
    <dbReference type="NCBI Taxonomy" id="742738"/>
    <lineage>
        <taxon>Bacteria</taxon>
        <taxon>Bacillati</taxon>
        <taxon>Bacillota</taxon>
        <taxon>Clostridia</taxon>
        <taxon>Eubacteriales</taxon>
        <taxon>Oscillospiraceae</taxon>
        <taxon>Flavonifractor</taxon>
    </lineage>
</organism>
<dbReference type="Gene3D" id="1.10.3210.10">
    <property type="entry name" value="Hypothetical protein af1432"/>
    <property type="match status" value="1"/>
</dbReference>